<dbReference type="Proteomes" id="UP001190926">
    <property type="component" value="Unassembled WGS sequence"/>
</dbReference>
<comment type="similarity">
    <text evidence="1 6">Belongs to the peptidase M76 family.</text>
</comment>
<evidence type="ECO:0000313" key="8">
    <source>
        <dbReference type="Proteomes" id="UP001190926"/>
    </source>
</evidence>
<dbReference type="GO" id="GO:0033615">
    <property type="term" value="P:mitochondrial proton-transporting ATP synthase complex assembly"/>
    <property type="evidence" value="ECO:0007669"/>
    <property type="project" value="TreeGrafter"/>
</dbReference>
<evidence type="ECO:0000313" key="7">
    <source>
        <dbReference type="EMBL" id="KAH6756656.1"/>
    </source>
</evidence>
<organism evidence="7 8">
    <name type="scientific">Perilla frutescens var. hirtella</name>
    <name type="common">Perilla citriodora</name>
    <name type="synonym">Perilla setoyensis</name>
    <dbReference type="NCBI Taxonomy" id="608512"/>
    <lineage>
        <taxon>Eukaryota</taxon>
        <taxon>Viridiplantae</taxon>
        <taxon>Streptophyta</taxon>
        <taxon>Embryophyta</taxon>
        <taxon>Tracheophyta</taxon>
        <taxon>Spermatophyta</taxon>
        <taxon>Magnoliopsida</taxon>
        <taxon>eudicotyledons</taxon>
        <taxon>Gunneridae</taxon>
        <taxon>Pentapetalae</taxon>
        <taxon>asterids</taxon>
        <taxon>lamiids</taxon>
        <taxon>Lamiales</taxon>
        <taxon>Lamiaceae</taxon>
        <taxon>Nepetoideae</taxon>
        <taxon>Elsholtzieae</taxon>
        <taxon>Perilla</taxon>
    </lineage>
</organism>
<evidence type="ECO:0000256" key="6">
    <source>
        <dbReference type="RuleBase" id="RU364057"/>
    </source>
</evidence>
<name>A0AAD4IPE3_PERFH</name>
<dbReference type="PANTHER" id="PTHR21711:SF0">
    <property type="entry name" value="MITOCHONDRIAL INNER MEMBRANE PROTEASE ATP23 HOMOLOG"/>
    <property type="match status" value="1"/>
</dbReference>
<evidence type="ECO:0000256" key="2">
    <source>
        <dbReference type="ARBA" id="ARBA00022670"/>
    </source>
</evidence>
<dbReference type="EC" id="3.4.24.-" evidence="6"/>
<keyword evidence="2 6" id="KW-0645">Protease</keyword>
<proteinExistence type="inferred from homology"/>
<dbReference type="EMBL" id="SDAM02029545">
    <property type="protein sequence ID" value="KAH6756656.1"/>
    <property type="molecule type" value="Genomic_DNA"/>
</dbReference>
<dbReference type="GO" id="GO:0005739">
    <property type="term" value="C:mitochondrion"/>
    <property type="evidence" value="ECO:0007669"/>
    <property type="project" value="GOC"/>
</dbReference>
<dbReference type="GO" id="GO:0034982">
    <property type="term" value="P:mitochondrial protein processing"/>
    <property type="evidence" value="ECO:0007669"/>
    <property type="project" value="TreeGrafter"/>
</dbReference>
<keyword evidence="4 6" id="KW-0378">Hydrolase</keyword>
<keyword evidence="5 6" id="KW-0482">Metalloprotease</keyword>
<evidence type="ECO:0000256" key="5">
    <source>
        <dbReference type="ARBA" id="ARBA00023049"/>
    </source>
</evidence>
<accession>A0AAD4IPE3</accession>
<evidence type="ECO:0000256" key="1">
    <source>
        <dbReference type="ARBA" id="ARBA00009915"/>
    </source>
</evidence>
<evidence type="ECO:0000256" key="3">
    <source>
        <dbReference type="ARBA" id="ARBA00022723"/>
    </source>
</evidence>
<dbReference type="PANTHER" id="PTHR21711">
    <property type="entry name" value="MITOCHONDRIAL INNER MEMBRANE PROTEASE"/>
    <property type="match status" value="1"/>
</dbReference>
<dbReference type="Pfam" id="PF09768">
    <property type="entry name" value="Peptidase_M76"/>
    <property type="match status" value="1"/>
</dbReference>
<dbReference type="AlphaFoldDB" id="A0AAD4IPE3"/>
<keyword evidence="8" id="KW-1185">Reference proteome</keyword>
<dbReference type="InterPro" id="IPR019165">
    <property type="entry name" value="Peptidase_M76_ATP23"/>
</dbReference>
<protein>
    <recommendedName>
        <fullName evidence="6">Mitochondrial inner membrane protease ATP23</fullName>
        <ecNumber evidence="6">3.4.24.-</ecNumber>
    </recommendedName>
</protein>
<sequence length="199" mass="22612">MDDIRKYLSLKLTLDPNGKCSYGGVTPPECLRMIKKGLEDPKVKFMIEEMEKSGCSIKPNKFIRGARCQQLAGAFFSPGRGIHICCNNVTFQDEVTQGMIHELIHAYDECRGKNLDWSNCYHQACAEIRANVLSGDCHYLREYLRGHKNLRGHEPECVRRRATASVRSNPNCTESMTKMAVDAVWETCYNDTKPFDKAP</sequence>
<comment type="caution">
    <text evidence="7">The sequence shown here is derived from an EMBL/GenBank/DDBJ whole genome shotgun (WGS) entry which is preliminary data.</text>
</comment>
<reference evidence="7 8" key="1">
    <citation type="journal article" date="2021" name="Nat. Commun.">
        <title>Incipient diploidization of the medicinal plant Perilla within 10,000 years.</title>
        <authorList>
            <person name="Zhang Y."/>
            <person name="Shen Q."/>
            <person name="Leng L."/>
            <person name="Zhang D."/>
            <person name="Chen S."/>
            <person name="Shi Y."/>
            <person name="Ning Z."/>
            <person name="Chen S."/>
        </authorList>
    </citation>
    <scope>NUCLEOTIDE SEQUENCE [LARGE SCALE GENOMIC DNA]</scope>
    <source>
        <strain evidence="8">cv. PC099</strain>
    </source>
</reference>
<keyword evidence="3 6" id="KW-0479">Metal-binding</keyword>
<dbReference type="GO" id="GO:0004222">
    <property type="term" value="F:metalloendopeptidase activity"/>
    <property type="evidence" value="ECO:0007669"/>
    <property type="project" value="InterPro"/>
</dbReference>
<dbReference type="GO" id="GO:0046872">
    <property type="term" value="F:metal ion binding"/>
    <property type="evidence" value="ECO:0007669"/>
    <property type="project" value="UniProtKB-KW"/>
</dbReference>
<gene>
    <name evidence="7" type="ORF">C2S53_001777</name>
</gene>
<evidence type="ECO:0000256" key="4">
    <source>
        <dbReference type="ARBA" id="ARBA00022801"/>
    </source>
</evidence>